<dbReference type="Pfam" id="PF07738">
    <property type="entry name" value="Sad1_UNC"/>
    <property type="match status" value="1"/>
</dbReference>
<dbReference type="PANTHER" id="PTHR12911">
    <property type="entry name" value="SAD1/UNC-84-LIKE PROTEIN-RELATED"/>
    <property type="match status" value="1"/>
</dbReference>
<dbReference type="InterPro" id="IPR012919">
    <property type="entry name" value="SUN_dom"/>
</dbReference>
<evidence type="ECO:0000256" key="1">
    <source>
        <dbReference type="ARBA" id="ARBA00004370"/>
    </source>
</evidence>
<organism evidence="6">
    <name type="scientific">Ditylum brightwellii</name>
    <dbReference type="NCBI Taxonomy" id="49249"/>
    <lineage>
        <taxon>Eukaryota</taxon>
        <taxon>Sar</taxon>
        <taxon>Stramenopiles</taxon>
        <taxon>Ochrophyta</taxon>
        <taxon>Bacillariophyta</taxon>
        <taxon>Mediophyceae</taxon>
        <taxon>Lithodesmiophycidae</taxon>
        <taxon>Lithodesmiales</taxon>
        <taxon>Lithodesmiaceae</taxon>
        <taxon>Ditylum</taxon>
    </lineage>
</organism>
<feature type="domain" description="SUN" evidence="5">
    <location>
        <begin position="187"/>
        <end position="391"/>
    </location>
</feature>
<dbReference type="PROSITE" id="PS51469">
    <property type="entry name" value="SUN"/>
    <property type="match status" value="1"/>
</dbReference>
<evidence type="ECO:0000256" key="4">
    <source>
        <dbReference type="ARBA" id="ARBA00023136"/>
    </source>
</evidence>
<reference evidence="6" key="1">
    <citation type="submission" date="2021-01" db="EMBL/GenBank/DDBJ databases">
        <authorList>
            <person name="Corre E."/>
            <person name="Pelletier E."/>
            <person name="Niang G."/>
            <person name="Scheremetjew M."/>
            <person name="Finn R."/>
            <person name="Kale V."/>
            <person name="Holt S."/>
            <person name="Cochrane G."/>
            <person name="Meng A."/>
            <person name="Brown T."/>
            <person name="Cohen L."/>
        </authorList>
    </citation>
    <scope>NUCLEOTIDE SEQUENCE</scope>
    <source>
        <strain evidence="6">Pop2</strain>
    </source>
</reference>
<proteinExistence type="predicted"/>
<evidence type="ECO:0000256" key="3">
    <source>
        <dbReference type="ARBA" id="ARBA00022989"/>
    </source>
</evidence>
<evidence type="ECO:0000313" key="6">
    <source>
        <dbReference type="EMBL" id="CAD9345242.1"/>
    </source>
</evidence>
<keyword evidence="2" id="KW-0812">Transmembrane</keyword>
<dbReference type="AlphaFoldDB" id="A0A7S1ZQF2"/>
<dbReference type="EMBL" id="HBGN01029071">
    <property type="protein sequence ID" value="CAD9345242.1"/>
    <property type="molecule type" value="Transcribed_RNA"/>
</dbReference>
<dbReference type="GO" id="GO:0016020">
    <property type="term" value="C:membrane"/>
    <property type="evidence" value="ECO:0007669"/>
    <property type="project" value="UniProtKB-SubCell"/>
</dbReference>
<dbReference type="GO" id="GO:0005635">
    <property type="term" value="C:nuclear envelope"/>
    <property type="evidence" value="ECO:0007669"/>
    <property type="project" value="TreeGrafter"/>
</dbReference>
<gene>
    <name evidence="6" type="ORF">DBRI1063_LOCUS18747</name>
</gene>
<evidence type="ECO:0000259" key="5">
    <source>
        <dbReference type="PROSITE" id="PS51469"/>
    </source>
</evidence>
<dbReference type="InterPro" id="IPR045119">
    <property type="entry name" value="SUN1-5"/>
</dbReference>
<dbReference type="GO" id="GO:0043495">
    <property type="term" value="F:protein-membrane adaptor activity"/>
    <property type="evidence" value="ECO:0007669"/>
    <property type="project" value="TreeGrafter"/>
</dbReference>
<accession>A0A7S1ZQF2</accession>
<keyword evidence="4" id="KW-0472">Membrane</keyword>
<dbReference type="Gene3D" id="2.60.120.260">
    <property type="entry name" value="Galactose-binding domain-like"/>
    <property type="match status" value="1"/>
</dbReference>
<keyword evidence="3" id="KW-1133">Transmembrane helix</keyword>
<sequence length="391" mass="43733">MSQMLDNSSSTDHQLQEVMKTLEELKDVSLSPVKSSMFKSSSIHVPGEGCNGLDYTYNVKKEDKRKKTEGGGKPKKRKDVLQKDVLHNTQIRLKELATLSAVDIMNEVSNAQLWSDGVINEFWVNYEANQEEEEDVQEDYGEEEIETVQSNVNVITKAIIKRGIKEQVEVQLADGTGKFDYASLLGGASVVRDGVRRTSLSLVDDLPVLNKILSAGRMRFYGHSAEVALVPTYPKDSLGQCWSFESEDVSKLRKGKYRVAKDDGELGSAEAERADDVGVYATLMVRLSGPVYVSSVVLEHPPKEISTDMETAVRDVRVLGFEDGDGVGDAWELGRFRYEIDSEDWAQEFYVATEVDGERVPPLHSIMLAIDSNWGSDYSCLYRFRVHGRLP</sequence>
<evidence type="ECO:0000256" key="2">
    <source>
        <dbReference type="ARBA" id="ARBA00022692"/>
    </source>
</evidence>
<protein>
    <recommendedName>
        <fullName evidence="5">SUN domain-containing protein</fullName>
    </recommendedName>
</protein>
<name>A0A7S1ZQF2_9STRA</name>
<comment type="subcellular location">
    <subcellularLocation>
        <location evidence="1">Membrane</location>
    </subcellularLocation>
</comment>
<dbReference type="PANTHER" id="PTHR12911:SF8">
    <property type="entry name" value="KLAROID PROTEIN-RELATED"/>
    <property type="match status" value="1"/>
</dbReference>